<proteinExistence type="predicted"/>
<evidence type="ECO:0000313" key="1">
    <source>
        <dbReference type="EMBL" id="CCF42983.1"/>
    </source>
</evidence>
<sequence>MTVRASATLRDLQWILSGFTLDAQQKSHIVPWTTAPQFVGWAQWRATRGKEAKLEDGIA</sequence>
<evidence type="ECO:0000313" key="2">
    <source>
        <dbReference type="Proteomes" id="UP000007174"/>
    </source>
</evidence>
<reference evidence="2" key="1">
    <citation type="journal article" date="2012" name="Nat. Genet.">
        <title>Lifestyle transitions in plant pathogenic Colletotrichum fungi deciphered by genome and transcriptome analyses.</title>
        <authorList>
            <person name="O'Connell R.J."/>
            <person name="Thon M.R."/>
            <person name="Hacquard S."/>
            <person name="Amyotte S.G."/>
            <person name="Kleemann J."/>
            <person name="Torres M.F."/>
            <person name="Damm U."/>
            <person name="Buiate E.A."/>
            <person name="Epstein L."/>
            <person name="Alkan N."/>
            <person name="Altmueller J."/>
            <person name="Alvarado-Balderrama L."/>
            <person name="Bauser C.A."/>
            <person name="Becker C."/>
            <person name="Birren B.W."/>
            <person name="Chen Z."/>
            <person name="Choi J."/>
            <person name="Crouch J.A."/>
            <person name="Duvick J.P."/>
            <person name="Farman M.A."/>
            <person name="Gan P."/>
            <person name="Heiman D."/>
            <person name="Henrissat B."/>
            <person name="Howard R.J."/>
            <person name="Kabbage M."/>
            <person name="Koch C."/>
            <person name="Kracher B."/>
            <person name="Kubo Y."/>
            <person name="Law A.D."/>
            <person name="Lebrun M.-H."/>
            <person name="Lee Y.-H."/>
            <person name="Miyara I."/>
            <person name="Moore N."/>
            <person name="Neumann U."/>
            <person name="Nordstroem K."/>
            <person name="Panaccione D.G."/>
            <person name="Panstruga R."/>
            <person name="Place M."/>
            <person name="Proctor R.H."/>
            <person name="Prusky D."/>
            <person name="Rech G."/>
            <person name="Reinhardt R."/>
            <person name="Rollins J.A."/>
            <person name="Rounsley S."/>
            <person name="Schardl C.L."/>
            <person name="Schwartz D.C."/>
            <person name="Shenoy N."/>
            <person name="Shirasu K."/>
            <person name="Sikhakolli U.R."/>
            <person name="Stueber K."/>
            <person name="Sukno S.A."/>
            <person name="Sweigard J.A."/>
            <person name="Takano Y."/>
            <person name="Takahara H."/>
            <person name="Trail F."/>
            <person name="van der Does H.C."/>
            <person name="Voll L.M."/>
            <person name="Will I."/>
            <person name="Young S."/>
            <person name="Zeng Q."/>
            <person name="Zhang J."/>
            <person name="Zhou S."/>
            <person name="Dickman M.B."/>
            <person name="Schulze-Lefert P."/>
            <person name="Ver Loren van Themaat E."/>
            <person name="Ma L.-J."/>
            <person name="Vaillancourt L.J."/>
        </authorList>
    </citation>
    <scope>NUCLEOTIDE SEQUENCE [LARGE SCALE GENOMIC DNA]</scope>
    <source>
        <strain evidence="2">IMI 349063</strain>
    </source>
</reference>
<gene>
    <name evidence="1" type="ORF">CH063_12827</name>
</gene>
<organism evidence="1 2">
    <name type="scientific">Colletotrichum higginsianum (strain IMI 349063)</name>
    <name type="common">Crucifer anthracnose fungus</name>
    <dbReference type="NCBI Taxonomy" id="759273"/>
    <lineage>
        <taxon>Eukaryota</taxon>
        <taxon>Fungi</taxon>
        <taxon>Dikarya</taxon>
        <taxon>Ascomycota</taxon>
        <taxon>Pezizomycotina</taxon>
        <taxon>Sordariomycetes</taxon>
        <taxon>Hypocreomycetidae</taxon>
        <taxon>Glomerellales</taxon>
        <taxon>Glomerellaceae</taxon>
        <taxon>Colletotrichum</taxon>
        <taxon>Colletotrichum destructivum species complex</taxon>
    </lineage>
</organism>
<name>H1VRX7_COLHI</name>
<protein>
    <submittedName>
        <fullName evidence="1">Uncharacterized protein</fullName>
    </submittedName>
</protein>
<dbReference type="HOGENOM" id="CLU_2960651_0_0_1"/>
<dbReference type="AlphaFoldDB" id="H1VRX7"/>
<dbReference type="EMBL" id="CACQ02005785">
    <property type="protein sequence ID" value="CCF42983.1"/>
    <property type="molecule type" value="Genomic_DNA"/>
</dbReference>
<dbReference type="Proteomes" id="UP000007174">
    <property type="component" value="Unassembled WGS sequence"/>
</dbReference>
<accession>H1VRX7</accession>